<evidence type="ECO:0000313" key="1">
    <source>
        <dbReference type="EMBL" id="KAI3366670.1"/>
    </source>
</evidence>
<keyword evidence="2" id="KW-1185">Reference proteome</keyword>
<proteinExistence type="predicted"/>
<organism evidence="1 2">
    <name type="scientific">Scortum barcoo</name>
    <name type="common">barcoo grunter</name>
    <dbReference type="NCBI Taxonomy" id="214431"/>
    <lineage>
        <taxon>Eukaryota</taxon>
        <taxon>Metazoa</taxon>
        <taxon>Chordata</taxon>
        <taxon>Craniata</taxon>
        <taxon>Vertebrata</taxon>
        <taxon>Euteleostomi</taxon>
        <taxon>Actinopterygii</taxon>
        <taxon>Neopterygii</taxon>
        <taxon>Teleostei</taxon>
        <taxon>Neoteleostei</taxon>
        <taxon>Acanthomorphata</taxon>
        <taxon>Eupercaria</taxon>
        <taxon>Centrarchiformes</taxon>
        <taxon>Terapontoidei</taxon>
        <taxon>Terapontidae</taxon>
        <taxon>Scortum</taxon>
    </lineage>
</organism>
<name>A0ACB8WG55_9TELE</name>
<evidence type="ECO:0000313" key="2">
    <source>
        <dbReference type="Proteomes" id="UP000831701"/>
    </source>
</evidence>
<accession>A0ACB8WG55</accession>
<feature type="non-terminal residue" evidence="1">
    <location>
        <position position="1"/>
    </location>
</feature>
<sequence>FLNLKSFFLKINSSDICPQFVLDLCSPFVDFEAFLVTDRPSAAAMTPPPSARPSWTLRPLAAAVLMMLMMSLPVSAMEPETCFSRQHQSVIVNVRLALNRPTTAMDARAVRTERDCVLACCSEEVKPGAKCNMAVFNANKHAGDDNCFLFHCQTEQDCPLMKAQDGINTYDIYKGLIHPTTVRPVPMTTTTQQTTTTTTPAPTTPTTTSATTQPPRITTTQSTTTTPPTTTTTTSLRTNNNNHHHAPTTTTTTTAPATTTAPPPIIIIASMPPVTAAPITTTTTTTTAPTTTTITTIKKPNKTSKKQNKSTKKAKPHPISTTAAARTTQSSTTSLPVVTAGKEAAARTTEQSQPNTQTTTTTTTTPTTTTPTTTTTTTTPPPTTTTPTTTTTTTTTTPPPPTTTTTTPPPPTTTTTTPPPPTPDWSITRTTTSAAGLVIVPKGAVQADHVLQNSSIGRGKAVAARGAVKSGVVAFMVLGLAVLTLALAVGGRKALESFDRRHYTRLELNDLHYEPKLIRTSCFWTRRPPGCEPGAEQRAAAGPSSADRGEDGCRAADSAVVYFLFSRVPLLLYANRRDLRLVDVAHEKANATVVVGGLEDAAAVDYVYSQGLIYWSDVSEEAIKRTVFNQSGASTVQTVVPGLASPDGLACDWLGSKLYWTDSETNRIEVAELDGSLRKVLFWQELDQPRAIALDPERGYMYWTDWGEIPKIERAGMDGTNRSMIIDKEIYWPNGLTLDYSQQKLYWADAKHNFIHRCNLDGSSRGPASSVRPHPVHEDTLFWTDWNTHSIHSCMKQTGAQQRIVHSDIFSPMDIHVFSPKRQNTMVSSPCSVKNGGCSHLCLLSPLKPFYQCACPTGVQLLEDGKTCRDGATQMLLLARRTDLRRISLDMPDFTDIILQVDDIRHAIAIDYDPVEGYIYWTDDDVKAIRRSLLDGSDAQFVVTSQVNHPDGIAVDWIARNLYWTDTGTDRIEVTRLNGTMRKILISEDLDEPRAIVLDLDRGRVRRCCLFSVETAESCSDVSLFFRYMYWTDWGEVPKIERADLDGMERVVMVNTSLGWPNGLALDYDERKIYWGDAKTDRIEVMNMDGMGRRVLVEDKLPHIFGFTLLGDYIYWTDWQRRSIERVHKCTAEREFIIDQLPDLMGLKATYVHTTSGTNPCAESNGGCSHLCLYKPQGVQCGCPIGLELIADMKTCIVPEAFLLFSRHTDIRRISLETNNNNVAIPISGVKEASAQALDFDVTDNRIYWTDITLKTISRAFMNGSALEHVVEFGLDYPEGMAVDWLGKNLYWADTGTNRIEVAKLDGQHRQVLVWKDLDSPRALALDPAEGYMYWTEWGGKPKIDRAAMDGTGRITLVADVGRANGLTIDYAERRLYWTDLDTTLIESSNMLGQDREVIADDLPHPFGLTQYQDYIYWTDWSQRSIERANKTSGQNRTVIQGHLDYVMDILVFHSSRQGGWNACASTNGHCSHLCLAVPVSSFVCGCPAHFSLNYDNKTCSAPTSFLLFSQKTAINRMVIDEQQSPDIILPIHSLRNVRAIDYDPLDKQLYWIDSKQNVIRRAQEDGNQSMTVVSSSLAGPSQGLQLYDMSIDIYSRFIYWTSEVTNVINVTRTDGSRVGVVLRGEHDKPRAIVVNPERGYMYFTNLLERSPKIERAALDGTEREVLFFNGLGKPVALAIDNEVGKLFWVDSDLRRIESSDLSGANRIVIADSNILQPVGLTVFGNHLYWIDKQQQMIERIDKTTREGRTKIQARIAYLSDIHAVHELDMREYSKHPCTWDNGGCSHICIVKGDGTTRCSCPVHLVLLQDELSCGEPPTCSPEQFSCTSGEVDCIPQAWRCDGYPECDDSSDEEDCPVCSESEFQCDSRQCIDLSLRCNGEINCQDRSDENKCEGETVRCPPDQFTCSNGQCIGKHKKCDHNMDCTDNSDEIGCFPTEEPPPPSNNTIGSIVGVVMALFVVGAVYFVCQRVLCPQMKDDGETVTNDFVVHGPSSVPLGYVPHPSSLSSSLPGETLDVTAFVTSHVSLNERRADTGFLSAGMSRGKSVIGSLSIMGGSSGPPYDRAHVTGASSSSSSSTKGTYFPPILNPPPSPATVRSQYTMEFGYSSNSPSTHRSYSADGLEIAAVSIGPTPTVTSPSAHPPPLQHRDVCDSDLHSRDAKWRRSSPAPLPPPAPPRAKATPATSTHDSEPFPPPPDASAASCAPVGGGELRELPTLPSPYTERSYSHHLYPPPPSPCTDSS</sequence>
<gene>
    <name evidence="1" type="ORF">L3Q82_009207</name>
</gene>
<protein>
    <submittedName>
        <fullName evidence="1">Uncharacterized protein</fullName>
    </submittedName>
</protein>
<dbReference type="Proteomes" id="UP000831701">
    <property type="component" value="Chromosome 10"/>
</dbReference>
<comment type="caution">
    <text evidence="1">The sequence shown here is derived from an EMBL/GenBank/DDBJ whole genome shotgun (WGS) entry which is preliminary data.</text>
</comment>
<reference evidence="1" key="1">
    <citation type="submission" date="2022-04" db="EMBL/GenBank/DDBJ databases">
        <title>Jade perch genome.</title>
        <authorList>
            <person name="Chao B."/>
        </authorList>
    </citation>
    <scope>NUCLEOTIDE SEQUENCE</scope>
    <source>
        <strain evidence="1">CB-2022</strain>
    </source>
</reference>
<dbReference type="EMBL" id="CM041540">
    <property type="protein sequence ID" value="KAI3366670.1"/>
    <property type="molecule type" value="Genomic_DNA"/>
</dbReference>